<dbReference type="InterPro" id="IPR013785">
    <property type="entry name" value="Aldolase_TIM"/>
</dbReference>
<dbReference type="InterPro" id="IPR002915">
    <property type="entry name" value="DeoC/FbaB/LacD_aldolase"/>
</dbReference>
<dbReference type="SUPFAM" id="SSF82549">
    <property type="entry name" value="DAK1/DegV-like"/>
    <property type="match status" value="1"/>
</dbReference>
<dbReference type="NCBIfam" id="NF009498">
    <property type="entry name" value="PRK12858.1"/>
    <property type="match status" value="1"/>
</dbReference>
<keyword evidence="3" id="KW-1185">Reference proteome</keyword>
<dbReference type="PANTHER" id="PTHR28629">
    <property type="entry name" value="TRIOKINASE/FMN CYCLASE"/>
    <property type="match status" value="1"/>
</dbReference>
<accession>A0ABY7YP02</accession>
<dbReference type="PANTHER" id="PTHR28629:SF4">
    <property type="entry name" value="TRIOKINASE_FMN CYCLASE"/>
    <property type="match status" value="1"/>
</dbReference>
<dbReference type="SMART" id="SM01133">
    <property type="entry name" value="DeoC"/>
    <property type="match status" value="1"/>
</dbReference>
<dbReference type="Pfam" id="PF01791">
    <property type="entry name" value="DeoC"/>
    <property type="match status" value="1"/>
</dbReference>
<dbReference type="Gene3D" id="3.20.20.70">
    <property type="entry name" value="Aldolase class I"/>
    <property type="match status" value="1"/>
</dbReference>
<dbReference type="InterPro" id="IPR050861">
    <property type="entry name" value="Dihydroxyacetone_Kinase"/>
</dbReference>
<organism evidence="2 3">
    <name type="scientific">Devosia algicola</name>
    <dbReference type="NCBI Taxonomy" id="3026418"/>
    <lineage>
        <taxon>Bacteria</taxon>
        <taxon>Pseudomonadati</taxon>
        <taxon>Pseudomonadota</taxon>
        <taxon>Alphaproteobacteria</taxon>
        <taxon>Hyphomicrobiales</taxon>
        <taxon>Devosiaceae</taxon>
        <taxon>Devosia</taxon>
    </lineage>
</organism>
<reference evidence="2 3" key="1">
    <citation type="submission" date="2023-02" db="EMBL/GenBank/DDBJ databases">
        <title>Devosia algicola sp. nov., isolated from the phycosphere of marine algae.</title>
        <authorList>
            <person name="Kim J.M."/>
            <person name="Lee J.K."/>
            <person name="Choi B.J."/>
            <person name="Bayburt H."/>
            <person name="Jeon C.O."/>
        </authorList>
    </citation>
    <scope>NUCLEOTIDE SEQUENCE [LARGE SCALE GENOMIC DNA]</scope>
    <source>
        <strain evidence="2 3">G20-9</strain>
    </source>
</reference>
<evidence type="ECO:0000313" key="2">
    <source>
        <dbReference type="EMBL" id="WDR02878.1"/>
    </source>
</evidence>
<dbReference type="EMBL" id="CP118246">
    <property type="protein sequence ID" value="WDR02878.1"/>
    <property type="molecule type" value="Genomic_DNA"/>
</dbReference>
<dbReference type="RefSeq" id="WP_282219280.1">
    <property type="nucleotide sequence ID" value="NZ_CP118246.1"/>
</dbReference>
<gene>
    <name evidence="2" type="ORF">PSQ19_01220</name>
</gene>
<dbReference type="Proteomes" id="UP001220530">
    <property type="component" value="Chromosome"/>
</dbReference>
<evidence type="ECO:0000313" key="3">
    <source>
        <dbReference type="Proteomes" id="UP001220530"/>
    </source>
</evidence>
<dbReference type="SUPFAM" id="SSF51569">
    <property type="entry name" value="Aldolase"/>
    <property type="match status" value="1"/>
</dbReference>
<name>A0ABY7YP02_9HYPH</name>
<dbReference type="PROSITE" id="PS51481">
    <property type="entry name" value="DHAK"/>
    <property type="match status" value="1"/>
</dbReference>
<feature type="domain" description="DhaK" evidence="1">
    <location>
        <begin position="7"/>
        <end position="330"/>
    </location>
</feature>
<protein>
    <submittedName>
        <fullName evidence="2">Tagatose 1,6-diphosphate aldolase</fullName>
    </submittedName>
</protein>
<dbReference type="InterPro" id="IPR004006">
    <property type="entry name" value="DhaK_dom"/>
</dbReference>
<evidence type="ECO:0000259" key="1">
    <source>
        <dbReference type="PROSITE" id="PS51481"/>
    </source>
</evidence>
<proteinExistence type="predicted"/>
<dbReference type="Pfam" id="PF02733">
    <property type="entry name" value="Dak1"/>
    <property type="match status" value="1"/>
</dbReference>
<dbReference type="Gene3D" id="3.30.1180.20">
    <property type="entry name" value="Dihydroxyacetone kinase, domain 2"/>
    <property type="match status" value="1"/>
</dbReference>
<sequence>MKKLINSRDRMPDDMIDGFVAAYPGIVARGANPRIVRRAQPKDRDSKTVLLIGNGCGHEPIAMGFVGPGLLDANVVGDVFAAPSPDLILEGIREVTGKAGAVLLISRHEGDVINGNAAAMMAEDENLKVVPLLMYDDISSAPKGSEDERRGAAGTIFVYKILGAAAEAGRALDELVQLGEDVRSRTRTLAAAVAPGISPLTGEPMFSLPDDEIYIGMGVHGEPGVGRRKVGPARDLIAFMLGELLEDRPIAADTPTIVLVNGSGGTTQMELLTVFNEVATGLDKLGIPNISPMIGSFSTTQEMAGFSISLLTPTPEMLEPVAGPTVHPEFSRHPQRGGDMSNHDLQIRGVAVDAGSGLAAAIKSARGASAQPDDLLTFKRAVLTTLGPSASTVLVDANCGPDLLADYPASCQPMMAYEADVYHISDADRITVLPDNLDVADFPRLGVKQLKFFMYYAPDDDPALNARKHDLVELVGKQCAANNLNFLMEPLIYHPDEQPGTASFAAIKPELVRRAVEVFAQPRYNVAILKLEVPVDLNFVAGFGEPQMGRDAALAAFRDAAAPANGLPIVYLSAGVPFDWFSASLQMAREAGVDYAGFMCGRSIWSEAVGVFGADGEQAVRDWLADIGLTRLKRLIEVTQ</sequence>
<dbReference type="Gene3D" id="3.40.50.10440">
    <property type="entry name" value="Dihydroxyacetone kinase, domain 1"/>
    <property type="match status" value="1"/>
</dbReference>